<evidence type="ECO:0000313" key="4">
    <source>
        <dbReference type="Proteomes" id="UP000030645"/>
    </source>
</evidence>
<accession>W9QQJ4</accession>
<organism evidence="3 4">
    <name type="scientific">Morus notabilis</name>
    <dbReference type="NCBI Taxonomy" id="981085"/>
    <lineage>
        <taxon>Eukaryota</taxon>
        <taxon>Viridiplantae</taxon>
        <taxon>Streptophyta</taxon>
        <taxon>Embryophyta</taxon>
        <taxon>Tracheophyta</taxon>
        <taxon>Spermatophyta</taxon>
        <taxon>Magnoliopsida</taxon>
        <taxon>eudicotyledons</taxon>
        <taxon>Gunneridae</taxon>
        <taxon>Pentapetalae</taxon>
        <taxon>rosids</taxon>
        <taxon>fabids</taxon>
        <taxon>Rosales</taxon>
        <taxon>Moraceae</taxon>
        <taxon>Moreae</taxon>
        <taxon>Morus</taxon>
    </lineage>
</organism>
<evidence type="ECO:0000256" key="1">
    <source>
        <dbReference type="SAM" id="MobiDB-lite"/>
    </source>
</evidence>
<evidence type="ECO:0000313" key="3">
    <source>
        <dbReference type="EMBL" id="EXB37818.1"/>
    </source>
</evidence>
<dbReference type="EMBL" id="KE343661">
    <property type="protein sequence ID" value="EXB37818.1"/>
    <property type="molecule type" value="Genomic_DNA"/>
</dbReference>
<evidence type="ECO:0000259" key="2">
    <source>
        <dbReference type="Pfam" id="PF19259"/>
    </source>
</evidence>
<dbReference type="STRING" id="981085.W9QQJ4"/>
<dbReference type="InterPro" id="IPR045358">
    <property type="entry name" value="Ty3_capsid"/>
</dbReference>
<dbReference type="Proteomes" id="UP000030645">
    <property type="component" value="Unassembled WGS sequence"/>
</dbReference>
<proteinExistence type="predicted"/>
<dbReference type="AlphaFoldDB" id="W9QQJ4"/>
<dbReference type="PANTHER" id="PTHR36704">
    <property type="entry name" value="PROTEIN, PUTATIVE-RELATED"/>
    <property type="match status" value="1"/>
</dbReference>
<dbReference type="PANTHER" id="PTHR36704:SF1">
    <property type="entry name" value="OS06G0239700 PROTEIN"/>
    <property type="match status" value="1"/>
</dbReference>
<keyword evidence="4" id="KW-1185">Reference proteome</keyword>
<feature type="domain" description="Ty3 transposon capsid-like protein" evidence="2">
    <location>
        <begin position="183"/>
        <end position="286"/>
    </location>
</feature>
<reference evidence="4" key="1">
    <citation type="submission" date="2013-01" db="EMBL/GenBank/DDBJ databases">
        <title>Draft Genome Sequence of a Mulberry Tree, Morus notabilis C.K. Schneid.</title>
        <authorList>
            <person name="He N."/>
            <person name="Zhao S."/>
        </authorList>
    </citation>
    <scope>NUCLEOTIDE SEQUENCE</scope>
</reference>
<dbReference type="Pfam" id="PF19259">
    <property type="entry name" value="Ty3_capsid"/>
    <property type="match status" value="1"/>
</dbReference>
<feature type="region of interest" description="Disordered" evidence="1">
    <location>
        <begin position="21"/>
        <end position="48"/>
    </location>
</feature>
<name>W9QQJ4_9ROSA</name>
<dbReference type="eggNOG" id="ENOG502QPU2">
    <property type="taxonomic scope" value="Eukaryota"/>
</dbReference>
<sequence length="300" mass="33283">MSFLAGRLAGKEGAYFFQESKQAVSRLKKPPSPTQPSSSPAAEHESQGDVLPEVLRHSLPSKLFHETSNSSPSAIYCRWQLPQAKNSISASTANDLRKDRDPPVNAENLKAAAEGLAQIGKAFAVATALVFGGATLIFGMAVSKLELQSSDDIRTKGRDLIEPKLEVFKKQLLPLRDWLTPAATNLTHNDFKELFYNKYFTEEVKKSKVPEFVGLAQGTMTVDDYVIKFEGLLRFVPWIIGNDIEKMNFFIKGLKATIHKDVSMSRPQSFSEAVELAMISEKGIKRRELENKATYAAKNS</sequence>
<protein>
    <recommendedName>
        <fullName evidence="2">Ty3 transposon capsid-like protein domain-containing protein</fullName>
    </recommendedName>
</protein>
<gene>
    <name evidence="3" type="ORF">L484_004077</name>
</gene>